<dbReference type="InterPro" id="IPR029068">
    <property type="entry name" value="Glyas_Bleomycin-R_OHBP_Dase"/>
</dbReference>
<sequence>MSSAKNAGPKGAGDVAPTRLRQIALVVKDLERARHLLTHVIGTEVIFEDATVAQWGLKNFLIAIGGEIIEVVSPIQENTTAGRLLQKRGDGGYMIIMQTSDAQKRRSYIETHNLAKVIWGHEHGDVVCAQYHPKGIKGGMMPELDSHAPHPNNPTPLKSRFSPWHAAGSDHKVYYPGMRRSAHLSLEGCVLRLAPGDADHEAASRQWEEVFGVSRSRDLLAFTNARMGFVGGREGEQEGLVSVTIGVNGREKIDGILERARKEGVCGDGWVNMCGIKWYFVLTGHGEAKGKL</sequence>
<dbReference type="Gene3D" id="3.10.180.10">
    <property type="entry name" value="2,3-Dihydroxybiphenyl 1,2-Dioxygenase, domain 1"/>
    <property type="match status" value="1"/>
</dbReference>
<dbReference type="OrthoDB" id="4179687at2759"/>
<accession>A0A9P4UYU0</accession>
<dbReference type="Proteomes" id="UP000799444">
    <property type="component" value="Unassembled WGS sequence"/>
</dbReference>
<evidence type="ECO:0000313" key="2">
    <source>
        <dbReference type="Proteomes" id="UP000799444"/>
    </source>
</evidence>
<gene>
    <name evidence="1" type="ORF">EJ04DRAFT_502180</name>
</gene>
<evidence type="ECO:0000313" key="1">
    <source>
        <dbReference type="EMBL" id="KAF2729555.1"/>
    </source>
</evidence>
<dbReference type="EMBL" id="ML996242">
    <property type="protein sequence ID" value="KAF2729555.1"/>
    <property type="molecule type" value="Genomic_DNA"/>
</dbReference>
<protein>
    <recommendedName>
        <fullName evidence="3">Glyoxalase-like domain-containing protein</fullName>
    </recommendedName>
</protein>
<comment type="caution">
    <text evidence="1">The sequence shown here is derived from an EMBL/GenBank/DDBJ whole genome shotgun (WGS) entry which is preliminary data.</text>
</comment>
<proteinExistence type="predicted"/>
<dbReference type="SUPFAM" id="SSF54593">
    <property type="entry name" value="Glyoxalase/Bleomycin resistance protein/Dihydroxybiphenyl dioxygenase"/>
    <property type="match status" value="1"/>
</dbReference>
<evidence type="ECO:0008006" key="3">
    <source>
        <dbReference type="Google" id="ProtNLM"/>
    </source>
</evidence>
<organism evidence="1 2">
    <name type="scientific">Polyplosphaeria fusca</name>
    <dbReference type="NCBI Taxonomy" id="682080"/>
    <lineage>
        <taxon>Eukaryota</taxon>
        <taxon>Fungi</taxon>
        <taxon>Dikarya</taxon>
        <taxon>Ascomycota</taxon>
        <taxon>Pezizomycotina</taxon>
        <taxon>Dothideomycetes</taxon>
        <taxon>Pleosporomycetidae</taxon>
        <taxon>Pleosporales</taxon>
        <taxon>Tetraplosphaeriaceae</taxon>
        <taxon>Polyplosphaeria</taxon>
    </lineage>
</organism>
<name>A0A9P4UYU0_9PLEO</name>
<keyword evidence="2" id="KW-1185">Reference proteome</keyword>
<dbReference type="AlphaFoldDB" id="A0A9P4UYU0"/>
<reference evidence="1" key="1">
    <citation type="journal article" date="2020" name="Stud. Mycol.">
        <title>101 Dothideomycetes genomes: a test case for predicting lifestyles and emergence of pathogens.</title>
        <authorList>
            <person name="Haridas S."/>
            <person name="Albert R."/>
            <person name="Binder M."/>
            <person name="Bloem J."/>
            <person name="Labutti K."/>
            <person name="Salamov A."/>
            <person name="Andreopoulos B."/>
            <person name="Baker S."/>
            <person name="Barry K."/>
            <person name="Bills G."/>
            <person name="Bluhm B."/>
            <person name="Cannon C."/>
            <person name="Castanera R."/>
            <person name="Culley D."/>
            <person name="Daum C."/>
            <person name="Ezra D."/>
            <person name="Gonzalez J."/>
            <person name="Henrissat B."/>
            <person name="Kuo A."/>
            <person name="Liang C."/>
            <person name="Lipzen A."/>
            <person name="Lutzoni F."/>
            <person name="Magnuson J."/>
            <person name="Mondo S."/>
            <person name="Nolan M."/>
            <person name="Ohm R."/>
            <person name="Pangilinan J."/>
            <person name="Park H.-J."/>
            <person name="Ramirez L."/>
            <person name="Alfaro M."/>
            <person name="Sun H."/>
            <person name="Tritt A."/>
            <person name="Yoshinaga Y."/>
            <person name="Zwiers L.-H."/>
            <person name="Turgeon B."/>
            <person name="Goodwin S."/>
            <person name="Spatafora J."/>
            <person name="Crous P."/>
            <person name="Grigoriev I."/>
        </authorList>
    </citation>
    <scope>NUCLEOTIDE SEQUENCE</scope>
    <source>
        <strain evidence="1">CBS 125425</strain>
    </source>
</reference>